<dbReference type="GO" id="GO:0050308">
    <property type="term" value="F:sugar-phosphatase activity"/>
    <property type="evidence" value="ECO:0007669"/>
    <property type="project" value="TreeGrafter"/>
</dbReference>
<dbReference type="SFLD" id="SFLDG01129">
    <property type="entry name" value="C1.5:_HAD__Beta-PGM__Phosphata"/>
    <property type="match status" value="1"/>
</dbReference>
<organism evidence="2 3">
    <name type="scientific">Vibrio ziniensis</name>
    <dbReference type="NCBI Taxonomy" id="2711221"/>
    <lineage>
        <taxon>Bacteria</taxon>
        <taxon>Pseudomonadati</taxon>
        <taxon>Pseudomonadota</taxon>
        <taxon>Gammaproteobacteria</taxon>
        <taxon>Vibrionales</taxon>
        <taxon>Vibrionaceae</taxon>
        <taxon>Vibrio</taxon>
    </lineage>
</organism>
<dbReference type="KEGG" id="vzi:G5S32_20855"/>
<evidence type="ECO:0000256" key="1">
    <source>
        <dbReference type="ARBA" id="ARBA00006171"/>
    </source>
</evidence>
<evidence type="ECO:0000313" key="3">
    <source>
        <dbReference type="Proteomes" id="UP000503003"/>
    </source>
</evidence>
<comment type="similarity">
    <text evidence="1">Belongs to the HAD-like hydrolase superfamily. CbbY/CbbZ/Gph/YieH family.</text>
</comment>
<dbReference type="InterPro" id="IPR023214">
    <property type="entry name" value="HAD_sf"/>
</dbReference>
<dbReference type="Proteomes" id="UP000503003">
    <property type="component" value="Chromosome 2"/>
</dbReference>
<dbReference type="CDD" id="cd07505">
    <property type="entry name" value="HAD_BPGM-like"/>
    <property type="match status" value="1"/>
</dbReference>
<gene>
    <name evidence="2" type="ORF">G5S32_20855</name>
</gene>
<name>A0A6G7CQK8_9VIBR</name>
<dbReference type="NCBIfam" id="TIGR02009">
    <property type="entry name" value="PGMB-YQAB-SF"/>
    <property type="match status" value="1"/>
</dbReference>
<dbReference type="NCBIfam" id="TIGR01509">
    <property type="entry name" value="HAD-SF-IA-v3"/>
    <property type="match status" value="1"/>
</dbReference>
<reference evidence="2 3" key="1">
    <citation type="submission" date="2020-02" db="EMBL/GenBank/DDBJ databases">
        <title>A complete genome of a marine bacterium Vibrio sp. ZWAL4003 isolated from the mangrove sediment with the ability to degrade polysaccharides.</title>
        <authorList>
            <person name="Wu J."/>
            <person name="Qu W."/>
            <person name="Zeng R."/>
        </authorList>
    </citation>
    <scope>NUCLEOTIDE SEQUENCE [LARGE SCALE GENOMIC DNA]</scope>
    <source>
        <strain evidence="2 3">ZWAL4003</strain>
    </source>
</reference>
<proteinExistence type="inferred from homology"/>
<dbReference type="Gene3D" id="3.40.50.1000">
    <property type="entry name" value="HAD superfamily/HAD-like"/>
    <property type="match status" value="1"/>
</dbReference>
<accession>A0A6G7CQK8</accession>
<dbReference type="InterPro" id="IPR010976">
    <property type="entry name" value="B-phosphoglucomutase_hydrolase"/>
</dbReference>
<dbReference type="InterPro" id="IPR023198">
    <property type="entry name" value="PGP-like_dom2"/>
</dbReference>
<dbReference type="PANTHER" id="PTHR43481">
    <property type="entry name" value="FRUCTOSE-1-PHOSPHATE PHOSPHATASE"/>
    <property type="match status" value="1"/>
</dbReference>
<dbReference type="SUPFAM" id="SSF56784">
    <property type="entry name" value="HAD-like"/>
    <property type="match status" value="1"/>
</dbReference>
<keyword evidence="2" id="KW-0378">Hydrolase</keyword>
<dbReference type="Gene3D" id="1.10.150.240">
    <property type="entry name" value="Putative phosphatase, domain 2"/>
    <property type="match status" value="1"/>
</dbReference>
<evidence type="ECO:0000313" key="2">
    <source>
        <dbReference type="EMBL" id="QIH44395.1"/>
    </source>
</evidence>
<dbReference type="RefSeq" id="WP_165314055.1">
    <property type="nucleotide sequence ID" value="NZ_CP049332.1"/>
</dbReference>
<protein>
    <submittedName>
        <fullName evidence="2">Beta-phosphoglucomutase family hydrolase</fullName>
    </submittedName>
</protein>
<dbReference type="PANTHER" id="PTHR43481:SF4">
    <property type="entry name" value="GLYCEROL-1-PHOSPHATE PHOSPHOHYDROLASE 1-RELATED"/>
    <property type="match status" value="1"/>
</dbReference>
<dbReference type="InterPro" id="IPR036412">
    <property type="entry name" value="HAD-like_sf"/>
</dbReference>
<dbReference type="SFLD" id="SFLDS00003">
    <property type="entry name" value="Haloacid_Dehalogenase"/>
    <property type="match status" value="1"/>
</dbReference>
<dbReference type="InterPro" id="IPR041492">
    <property type="entry name" value="HAD_2"/>
</dbReference>
<dbReference type="PRINTS" id="PR00413">
    <property type="entry name" value="HADHALOGNASE"/>
</dbReference>
<dbReference type="InterPro" id="IPR006439">
    <property type="entry name" value="HAD-SF_hydro_IA"/>
</dbReference>
<dbReference type="Pfam" id="PF13419">
    <property type="entry name" value="HAD_2"/>
    <property type="match status" value="1"/>
</dbReference>
<dbReference type="AlphaFoldDB" id="A0A6G7CQK8"/>
<dbReference type="InterPro" id="IPR051806">
    <property type="entry name" value="HAD-like_SPP"/>
</dbReference>
<dbReference type="EMBL" id="CP049332">
    <property type="protein sequence ID" value="QIH44395.1"/>
    <property type="molecule type" value="Genomic_DNA"/>
</dbReference>
<sequence length="200" mass="21837">MTIDVSKYKGLIFDMDGTLIDTMPAHVDAWRVTAEKFGFPFDGKWLQSMGGMPSIKIAVEISKAYGIELDAKEVSDYKMGAFSQIDESGELIADTVDVLEANLGKKKLAVGTGSQRVSAIKLLTRVNMLDKLDALVTATDVENHKPHPQTFLTACELLGLEPQDCVVFEDTELGKQAAHAGGMDCIMVTEQGLQFFPYQA</sequence>
<keyword evidence="3" id="KW-1185">Reference proteome</keyword>